<evidence type="ECO:0000256" key="1">
    <source>
        <dbReference type="SAM" id="Phobius"/>
    </source>
</evidence>
<feature type="transmembrane region" description="Helical" evidence="1">
    <location>
        <begin position="48"/>
        <end position="75"/>
    </location>
</feature>
<dbReference type="Proteomes" id="UP000231086">
    <property type="component" value="Unassembled WGS sequence"/>
</dbReference>
<dbReference type="Pfam" id="PF18895">
    <property type="entry name" value="T4SS_pilin"/>
    <property type="match status" value="1"/>
</dbReference>
<dbReference type="EMBL" id="PFEA01000031">
    <property type="protein sequence ID" value="PJE59806.1"/>
    <property type="molecule type" value="Genomic_DNA"/>
</dbReference>
<feature type="chain" id="PRO_5014760392" description="DUF4190 domain-containing protein" evidence="2">
    <location>
        <begin position="25"/>
        <end position="138"/>
    </location>
</feature>
<accession>A0A2M8KIR7</accession>
<keyword evidence="2" id="KW-0732">Signal</keyword>
<name>A0A2M8KIR7_9BACT</name>
<evidence type="ECO:0000313" key="4">
    <source>
        <dbReference type="Proteomes" id="UP000231086"/>
    </source>
</evidence>
<feature type="transmembrane region" description="Helical" evidence="1">
    <location>
        <begin position="87"/>
        <end position="106"/>
    </location>
</feature>
<evidence type="ECO:0000313" key="3">
    <source>
        <dbReference type="EMBL" id="PJE59806.1"/>
    </source>
</evidence>
<protein>
    <recommendedName>
        <fullName evidence="5">DUF4190 domain-containing protein</fullName>
    </recommendedName>
</protein>
<keyword evidence="1" id="KW-0812">Transmembrane</keyword>
<keyword evidence="1" id="KW-1133">Transmembrane helix</keyword>
<organism evidence="3 4">
    <name type="scientific">Candidatus Portnoybacteria bacterium CG10_big_fil_rev_8_21_14_0_10_44_7</name>
    <dbReference type="NCBI Taxonomy" id="1974816"/>
    <lineage>
        <taxon>Bacteria</taxon>
        <taxon>Candidatus Portnoyibacteriota</taxon>
    </lineage>
</organism>
<feature type="signal peptide" evidence="2">
    <location>
        <begin position="1"/>
        <end position="24"/>
    </location>
</feature>
<dbReference type="InterPro" id="IPR043993">
    <property type="entry name" value="T4SS_pilin"/>
</dbReference>
<comment type="caution">
    <text evidence="3">The sequence shown here is derived from an EMBL/GenBank/DDBJ whole genome shotgun (WGS) entry which is preliminary data.</text>
</comment>
<evidence type="ECO:0000256" key="2">
    <source>
        <dbReference type="SAM" id="SignalP"/>
    </source>
</evidence>
<proteinExistence type="predicted"/>
<dbReference type="AlphaFoldDB" id="A0A2M8KIR7"/>
<evidence type="ECO:0008006" key="5">
    <source>
        <dbReference type="Google" id="ProtNLM"/>
    </source>
</evidence>
<sequence>MKKTLILAFLPALLAFCLPLLARAAEITVKYPVPGASASDSAGQYVANLFRFGLIIAGILAVGMIVYGGIVYMISGSNQAKTGEAKDIIAGALLGLILLLASFLILQTIDPSLTTLEIRLPSVDGDFGGINKDINNSN</sequence>
<gene>
    <name evidence="3" type="ORF">COU85_01715</name>
</gene>
<reference evidence="4" key="1">
    <citation type="submission" date="2017-09" db="EMBL/GenBank/DDBJ databases">
        <title>Depth-based differentiation of microbial function through sediment-hosted aquifers and enrichment of novel symbionts in the deep terrestrial subsurface.</title>
        <authorList>
            <person name="Probst A.J."/>
            <person name="Ladd B."/>
            <person name="Jarett J.K."/>
            <person name="Geller-Mcgrath D.E."/>
            <person name="Sieber C.M.K."/>
            <person name="Emerson J.B."/>
            <person name="Anantharaman K."/>
            <person name="Thomas B.C."/>
            <person name="Malmstrom R."/>
            <person name="Stieglmeier M."/>
            <person name="Klingl A."/>
            <person name="Woyke T."/>
            <person name="Ryan C.M."/>
            <person name="Banfield J.F."/>
        </authorList>
    </citation>
    <scope>NUCLEOTIDE SEQUENCE [LARGE SCALE GENOMIC DNA]</scope>
</reference>
<keyword evidence="1" id="KW-0472">Membrane</keyword>